<reference evidence="2 3" key="1">
    <citation type="submission" date="2017-02" db="EMBL/GenBank/DDBJ databases">
        <title>Complete genome sequences of Mycobacterium kansasii strains isolated from rhesus macaques.</title>
        <authorList>
            <person name="Panda A."/>
            <person name="Nagaraj S."/>
            <person name="Zhao X."/>
            <person name="Tettelin H."/>
            <person name="Detolla L.J."/>
        </authorList>
    </citation>
    <scope>NUCLEOTIDE SEQUENCE [LARGE SCALE GENOMIC DNA]</scope>
    <source>
        <strain evidence="2 3">11-3813</strain>
    </source>
</reference>
<name>A0A1V3WAB3_MYCKA</name>
<organism evidence="2 3">
    <name type="scientific">Mycobacterium kansasii</name>
    <dbReference type="NCBI Taxonomy" id="1768"/>
    <lineage>
        <taxon>Bacteria</taxon>
        <taxon>Bacillati</taxon>
        <taxon>Actinomycetota</taxon>
        <taxon>Actinomycetes</taxon>
        <taxon>Mycobacteriales</taxon>
        <taxon>Mycobacteriaceae</taxon>
        <taxon>Mycobacterium</taxon>
    </lineage>
</organism>
<keyword evidence="1" id="KW-1133">Transmembrane helix</keyword>
<evidence type="ECO:0000256" key="1">
    <source>
        <dbReference type="SAM" id="Phobius"/>
    </source>
</evidence>
<keyword evidence="1 2" id="KW-0812">Transmembrane</keyword>
<evidence type="ECO:0000313" key="2">
    <source>
        <dbReference type="EMBL" id="OOK63934.1"/>
    </source>
</evidence>
<gene>
    <name evidence="2" type="ORF">BZL30_9335</name>
</gene>
<keyword evidence="1" id="KW-0472">Membrane</keyword>
<sequence length="46" mass="4982">MAAGEQVVLHRHPHWKRLIWPVVVLILVTGLAALGSGSSTRHSGRS</sequence>
<dbReference type="AlphaFoldDB" id="A0A1V3WAB3"/>
<comment type="caution">
    <text evidence="2">The sequence shown here is derived from an EMBL/GenBank/DDBJ whole genome shotgun (WGS) entry which is preliminary data.</text>
</comment>
<proteinExistence type="predicted"/>
<protein>
    <submittedName>
        <fullName evidence="2">Putative transmembrane protein</fullName>
    </submittedName>
</protein>
<dbReference type="Proteomes" id="UP000189229">
    <property type="component" value="Unassembled WGS sequence"/>
</dbReference>
<evidence type="ECO:0000313" key="3">
    <source>
        <dbReference type="Proteomes" id="UP000189229"/>
    </source>
</evidence>
<feature type="transmembrane region" description="Helical" evidence="1">
    <location>
        <begin position="18"/>
        <end position="37"/>
    </location>
</feature>
<accession>A0A1V3WAB3</accession>
<dbReference type="EMBL" id="MVBM01000014">
    <property type="protein sequence ID" value="OOK63934.1"/>
    <property type="molecule type" value="Genomic_DNA"/>
</dbReference>